<accession>F5XFD0</accession>
<reference evidence="2 3" key="1">
    <citation type="submission" date="2011-05" db="EMBL/GenBank/DDBJ databases">
        <title>Whole genome sequence of Microlunatus phosphovorus NM-1.</title>
        <authorList>
            <person name="Hosoyama A."/>
            <person name="Sasaki K."/>
            <person name="Harada T."/>
            <person name="Igarashi R."/>
            <person name="Kawakoshi A."/>
            <person name="Sasagawa M."/>
            <person name="Fukada J."/>
            <person name="Nakamura S."/>
            <person name="Katano Y."/>
            <person name="Hanada S."/>
            <person name="Kamagata Y."/>
            <person name="Nakamura N."/>
            <person name="Yamazaki S."/>
            <person name="Fujita N."/>
        </authorList>
    </citation>
    <scope>NUCLEOTIDE SEQUENCE [LARGE SCALE GENOMIC DNA]</scope>
    <source>
        <strain evidence="3">ATCC 700054 / DSM 10555 / JCM 9379 / NBRC 101784 / NCIMB 13414 / VKM Ac-1990 / NM-1</strain>
    </source>
</reference>
<dbReference type="Proteomes" id="UP000007947">
    <property type="component" value="Chromosome"/>
</dbReference>
<keyword evidence="3" id="KW-1185">Reference proteome</keyword>
<name>F5XFD0_MICPN</name>
<evidence type="ECO:0000313" key="3">
    <source>
        <dbReference type="Proteomes" id="UP000007947"/>
    </source>
</evidence>
<dbReference type="EMBL" id="AP012204">
    <property type="protein sequence ID" value="BAK37868.1"/>
    <property type="molecule type" value="Genomic_DNA"/>
</dbReference>
<dbReference type="STRING" id="1032480.MLP_48540"/>
<evidence type="ECO:0000313" key="2">
    <source>
        <dbReference type="EMBL" id="BAK37868.1"/>
    </source>
</evidence>
<keyword evidence="1" id="KW-0812">Transmembrane</keyword>
<sequence>MAFEQSTAVDAWQAALEQVEGLLDFDSWATTPGLSPASAGEVEVADAVIPVLDRFAEQSSVAEAAAREISDRDERSRVMSTLAMGDIEAAYVALELSREFEDGGTVVASAGESPEVGSQTGIAADLAQVLRGGQGAGSQPDPEWLTSLSDSLDKVVERSADGIVKVGTDTVTAAVAGALVDSLARVLSGALGDLLDAVKEKFTLIKEKAVELLKKGLAKVTELFGEKVGKALQEWIDGRLDELPTQLVAAAAGVPATEQAWRSAADKGTDVASLIPRVRELESTKLRLLTWSDRGVWVYRYLAPALIGVQVVGVPGGVIVGAIALALVGWMMWAAVDHSGDARRLVAS</sequence>
<gene>
    <name evidence="2" type="ordered locus">MLP_48540</name>
</gene>
<keyword evidence="1" id="KW-1133">Transmembrane helix</keyword>
<dbReference type="RefSeq" id="WP_013865692.1">
    <property type="nucleotide sequence ID" value="NC_015635.1"/>
</dbReference>
<keyword evidence="1" id="KW-0472">Membrane</keyword>
<organism evidence="2 3">
    <name type="scientific">Microlunatus phosphovorus (strain ATCC 700054 / DSM 10555 / JCM 9379 / NBRC 101784 / NCIMB 13414 / VKM Ac-1990 / NM-1)</name>
    <dbReference type="NCBI Taxonomy" id="1032480"/>
    <lineage>
        <taxon>Bacteria</taxon>
        <taxon>Bacillati</taxon>
        <taxon>Actinomycetota</taxon>
        <taxon>Actinomycetes</taxon>
        <taxon>Propionibacteriales</taxon>
        <taxon>Propionibacteriaceae</taxon>
        <taxon>Microlunatus</taxon>
    </lineage>
</organism>
<protein>
    <submittedName>
        <fullName evidence="2">Uncharacterized protein</fullName>
    </submittedName>
</protein>
<dbReference type="KEGG" id="mph:MLP_48540"/>
<proteinExistence type="predicted"/>
<feature type="transmembrane region" description="Helical" evidence="1">
    <location>
        <begin position="312"/>
        <end position="336"/>
    </location>
</feature>
<evidence type="ECO:0000256" key="1">
    <source>
        <dbReference type="SAM" id="Phobius"/>
    </source>
</evidence>
<dbReference type="AlphaFoldDB" id="F5XFD0"/>
<dbReference type="HOGENOM" id="CLU_796488_0_0_11"/>